<accession>A0A975B5W4</accession>
<evidence type="ECO:0000313" key="1">
    <source>
        <dbReference type="EMBL" id="QTA79369.1"/>
    </source>
</evidence>
<reference evidence="1" key="1">
    <citation type="journal article" date="2021" name="Microb. Physiol.">
        <title>Proteogenomic Insights into the Physiology of Marine, Sulfate-Reducing, Filamentous Desulfonema limicola and Desulfonema magnum.</title>
        <authorList>
            <person name="Schnaars V."/>
            <person name="Wohlbrand L."/>
            <person name="Scheve S."/>
            <person name="Hinrichs C."/>
            <person name="Reinhardt R."/>
            <person name="Rabus R."/>
        </authorList>
    </citation>
    <scope>NUCLEOTIDE SEQUENCE</scope>
    <source>
        <strain evidence="1">5ac10</strain>
    </source>
</reference>
<keyword evidence="2" id="KW-1185">Reference proteome</keyword>
<protein>
    <submittedName>
        <fullName evidence="1">Uncharacterized protein</fullName>
    </submittedName>
</protein>
<dbReference type="AlphaFoldDB" id="A0A975B5W4"/>
<organism evidence="1 2">
    <name type="scientific">Desulfonema limicola</name>
    <dbReference type="NCBI Taxonomy" id="45656"/>
    <lineage>
        <taxon>Bacteria</taxon>
        <taxon>Pseudomonadati</taxon>
        <taxon>Thermodesulfobacteriota</taxon>
        <taxon>Desulfobacteria</taxon>
        <taxon>Desulfobacterales</taxon>
        <taxon>Desulfococcaceae</taxon>
        <taxon>Desulfonema</taxon>
    </lineage>
</organism>
<dbReference type="EMBL" id="CP061799">
    <property type="protein sequence ID" value="QTA79369.1"/>
    <property type="molecule type" value="Genomic_DNA"/>
</dbReference>
<dbReference type="Proteomes" id="UP000663720">
    <property type="component" value="Chromosome"/>
</dbReference>
<dbReference type="KEGG" id="dli:dnl_16360"/>
<sequence length="141" mass="14971">MPDTLLCLSLNLCLFSDSDSEAKTSSGCREFRLMTGFPVTFVLSAGNTHGSPKFPNYPFEYMPCSQTPVETLLLAISLQGLLPSTHSTVSAFALALRAYPMSTTIPFSGLNHTACILTLSGFGLPLPGLPSDIAANLLAKL</sequence>
<gene>
    <name evidence="1" type="ORF">dnl_16360</name>
</gene>
<proteinExistence type="predicted"/>
<name>A0A975B5W4_9BACT</name>
<evidence type="ECO:0000313" key="2">
    <source>
        <dbReference type="Proteomes" id="UP000663720"/>
    </source>
</evidence>